<evidence type="ECO:0000256" key="2">
    <source>
        <dbReference type="ARBA" id="ARBA00023002"/>
    </source>
</evidence>
<accession>A0A073IUY0</accession>
<dbReference type="Proteomes" id="UP000027665">
    <property type="component" value="Unassembled WGS sequence"/>
</dbReference>
<evidence type="ECO:0000259" key="3">
    <source>
        <dbReference type="Pfam" id="PF00724"/>
    </source>
</evidence>
<dbReference type="InterPro" id="IPR051799">
    <property type="entry name" value="NADH_flavin_oxidoreductase"/>
</dbReference>
<dbReference type="STRING" id="2754.EH55_08805"/>
<dbReference type="GO" id="GO:0010181">
    <property type="term" value="F:FMN binding"/>
    <property type="evidence" value="ECO:0007669"/>
    <property type="project" value="InterPro"/>
</dbReference>
<evidence type="ECO:0000256" key="1">
    <source>
        <dbReference type="ARBA" id="ARBA00022630"/>
    </source>
</evidence>
<evidence type="ECO:0000313" key="4">
    <source>
        <dbReference type="EMBL" id="KEJ93390.1"/>
    </source>
</evidence>
<dbReference type="Pfam" id="PF00724">
    <property type="entry name" value="Oxidored_FMN"/>
    <property type="match status" value="1"/>
</dbReference>
<feature type="domain" description="NADH:flavin oxidoreductase/NADH oxidase N-terminal" evidence="3">
    <location>
        <begin position="12"/>
        <end position="345"/>
    </location>
</feature>
<keyword evidence="5" id="KW-1185">Reference proteome</keyword>
<protein>
    <recommendedName>
        <fullName evidence="3">NADH:flavin oxidoreductase/NADH oxidase N-terminal domain-containing protein</fullName>
    </recommendedName>
</protein>
<dbReference type="InterPro" id="IPR001155">
    <property type="entry name" value="OxRdtase_FMN_N"/>
</dbReference>
<dbReference type="eggNOG" id="COG1902">
    <property type="taxonomic scope" value="Bacteria"/>
</dbReference>
<dbReference type="AlphaFoldDB" id="A0A073IUY0"/>
<dbReference type="GO" id="GO:0016491">
    <property type="term" value="F:oxidoreductase activity"/>
    <property type="evidence" value="ECO:0007669"/>
    <property type="project" value="UniProtKB-KW"/>
</dbReference>
<gene>
    <name evidence="4" type="ORF">EH55_08805</name>
</gene>
<dbReference type="SUPFAM" id="SSF51395">
    <property type="entry name" value="FMN-linked oxidoreductases"/>
    <property type="match status" value="1"/>
</dbReference>
<evidence type="ECO:0000313" key="5">
    <source>
        <dbReference type="Proteomes" id="UP000027665"/>
    </source>
</evidence>
<comment type="caution">
    <text evidence="4">The sequence shown here is derived from an EMBL/GenBank/DDBJ whole genome shotgun (WGS) entry which is preliminary data.</text>
</comment>
<dbReference type="InterPro" id="IPR013785">
    <property type="entry name" value="Aldolase_TIM"/>
</dbReference>
<dbReference type="GeneID" id="90982571"/>
<dbReference type="PANTHER" id="PTHR43656:SF2">
    <property type="entry name" value="BINDING OXIDOREDUCTASE, PUTATIVE (AFU_ORTHOLOGUE AFUA_2G08260)-RELATED"/>
    <property type="match status" value="1"/>
</dbReference>
<dbReference type="EMBL" id="JMKI01000004">
    <property type="protein sequence ID" value="KEJ93390.1"/>
    <property type="molecule type" value="Genomic_DNA"/>
</dbReference>
<sequence>MKETDEREKIMKLFMPFENKIFPVRNRFVRAATWLAACRGDGRATSASISRQVEAAAGGAGTVISEFAYISPEGRALDKQWGIDGDDALPEVRALADAIHGAGSKLIVQICHAGCAAEAKEGARPYSPSGGRCPGNDSETAAMTLEDIKKVCRDFAAAAKRAMDGGADGVEIHGAHGFLLTQFMSPLINKRTDEYGGSFENRLRAMREVYSAVRGAVGEDFSVWLKLSAVEGADGGYGAEEGIGAALTLLADGVDVLEVSSGTGYSKPQHAPSVVGVSSGESEAPFAKYAAEIRSKAPKNSLVLLTGGLRSLPVIAALLDDGTADLFGMSRPFIAEPDLINRWAEDDARPSACVSCNACFRTSEYGAIDCPIMRDRQEGDWDPL</sequence>
<proteinExistence type="predicted"/>
<dbReference type="Gene3D" id="3.20.20.70">
    <property type="entry name" value="Aldolase class I"/>
    <property type="match status" value="1"/>
</dbReference>
<keyword evidence="1" id="KW-0285">Flavoprotein</keyword>
<name>A0A073IUY0_9BACT</name>
<dbReference type="RefSeq" id="WP_051682527.1">
    <property type="nucleotide sequence ID" value="NZ_JMKI01000004.1"/>
</dbReference>
<organism evidence="4 5">
    <name type="scientific">Synergistes jonesii</name>
    <dbReference type="NCBI Taxonomy" id="2754"/>
    <lineage>
        <taxon>Bacteria</taxon>
        <taxon>Thermotogati</taxon>
        <taxon>Synergistota</taxon>
        <taxon>Synergistia</taxon>
        <taxon>Synergistales</taxon>
        <taxon>Synergistaceae</taxon>
        <taxon>Synergistes</taxon>
    </lineage>
</organism>
<dbReference type="PANTHER" id="PTHR43656">
    <property type="entry name" value="BINDING OXIDOREDUCTASE, PUTATIVE (AFU_ORTHOLOGUE AFUA_2G08260)-RELATED"/>
    <property type="match status" value="1"/>
</dbReference>
<dbReference type="OrthoDB" id="9772736at2"/>
<keyword evidence="2" id="KW-0560">Oxidoreductase</keyword>
<reference evidence="4 5" key="1">
    <citation type="submission" date="2014-04" db="EMBL/GenBank/DDBJ databases">
        <title>Draft Genome Sequence of Synergistes jonesii.</title>
        <authorList>
            <person name="Coil D.A."/>
            <person name="Eisen J.A."/>
            <person name="Holland-Moritz H.E."/>
        </authorList>
    </citation>
    <scope>NUCLEOTIDE SEQUENCE [LARGE SCALE GENOMIC DNA]</scope>
    <source>
        <strain evidence="4 5">78-1</strain>
    </source>
</reference>
<dbReference type="CDD" id="cd02803">
    <property type="entry name" value="OYE_like_FMN_family"/>
    <property type="match status" value="1"/>
</dbReference>